<evidence type="ECO:0000313" key="3">
    <source>
        <dbReference type="Proteomes" id="UP000053820"/>
    </source>
</evidence>
<reference evidence="2 3" key="1">
    <citation type="submission" date="2014-04" db="EMBL/GenBank/DDBJ databases">
        <title>Evolutionary Origins and Diversification of the Mycorrhizal Mutualists.</title>
        <authorList>
            <consortium name="DOE Joint Genome Institute"/>
            <consortium name="Mycorrhizal Genomics Consortium"/>
            <person name="Kohler A."/>
            <person name="Kuo A."/>
            <person name="Nagy L.G."/>
            <person name="Floudas D."/>
            <person name="Copeland A."/>
            <person name="Barry K.W."/>
            <person name="Cichocki N."/>
            <person name="Veneault-Fourrey C."/>
            <person name="LaButti K."/>
            <person name="Lindquist E.A."/>
            <person name="Lipzen A."/>
            <person name="Lundell T."/>
            <person name="Morin E."/>
            <person name="Murat C."/>
            <person name="Riley R."/>
            <person name="Ohm R."/>
            <person name="Sun H."/>
            <person name="Tunlid A."/>
            <person name="Henrissat B."/>
            <person name="Grigoriev I.V."/>
            <person name="Hibbett D.S."/>
            <person name="Martin F."/>
        </authorList>
    </citation>
    <scope>NUCLEOTIDE SEQUENCE [LARGE SCALE GENOMIC DNA]</scope>
    <source>
        <strain evidence="2 3">MD-312</strain>
    </source>
</reference>
<proteinExistence type="predicted"/>
<dbReference type="InterPro" id="IPR046496">
    <property type="entry name" value="DUF6589"/>
</dbReference>
<dbReference type="AlphaFoldDB" id="A0A0C2PWI3"/>
<accession>A0A0C2PWI3</accession>
<feature type="domain" description="DUF6589" evidence="1">
    <location>
        <begin position="1"/>
        <end position="98"/>
    </location>
</feature>
<dbReference type="HOGENOM" id="CLU_2339140_0_0_1"/>
<sequence>DDTLANSILLIQDAIRWREVCRAIAVGDTGRVWEVLKVWIFTSLGGGSPNYTQYLLEMYCSFKWELPPELKKAILDNWLVNPHGVVGMFIELDLLQEH</sequence>
<evidence type="ECO:0000313" key="2">
    <source>
        <dbReference type="EMBL" id="KIJ57445.1"/>
    </source>
</evidence>
<dbReference type="Pfam" id="PF20231">
    <property type="entry name" value="DUF6589"/>
    <property type="match status" value="1"/>
</dbReference>
<dbReference type="OrthoDB" id="2689574at2759"/>
<gene>
    <name evidence="2" type="ORF">HYDPIDRAFT_74694</name>
</gene>
<evidence type="ECO:0000259" key="1">
    <source>
        <dbReference type="Pfam" id="PF20231"/>
    </source>
</evidence>
<protein>
    <recommendedName>
        <fullName evidence="1">DUF6589 domain-containing protein</fullName>
    </recommendedName>
</protein>
<keyword evidence="3" id="KW-1185">Reference proteome</keyword>
<feature type="non-terminal residue" evidence="2">
    <location>
        <position position="1"/>
    </location>
</feature>
<organism evidence="2 3">
    <name type="scientific">Hydnomerulius pinastri MD-312</name>
    <dbReference type="NCBI Taxonomy" id="994086"/>
    <lineage>
        <taxon>Eukaryota</taxon>
        <taxon>Fungi</taxon>
        <taxon>Dikarya</taxon>
        <taxon>Basidiomycota</taxon>
        <taxon>Agaricomycotina</taxon>
        <taxon>Agaricomycetes</taxon>
        <taxon>Agaricomycetidae</taxon>
        <taxon>Boletales</taxon>
        <taxon>Boletales incertae sedis</taxon>
        <taxon>Leucogyrophana</taxon>
    </lineage>
</organism>
<dbReference type="Proteomes" id="UP000053820">
    <property type="component" value="Unassembled WGS sequence"/>
</dbReference>
<feature type="non-terminal residue" evidence="2">
    <location>
        <position position="98"/>
    </location>
</feature>
<dbReference type="EMBL" id="KN840406">
    <property type="protein sequence ID" value="KIJ57445.1"/>
    <property type="molecule type" value="Genomic_DNA"/>
</dbReference>
<name>A0A0C2PWI3_9AGAM</name>